<reference evidence="5 6" key="1">
    <citation type="submission" date="2023-07" db="EMBL/GenBank/DDBJ databases">
        <title>Comparative genomics of wheat-associated soil bacteria to identify genetic determinants of phenazine resistance.</title>
        <authorList>
            <person name="Mouncey N."/>
        </authorList>
    </citation>
    <scope>NUCLEOTIDE SEQUENCE [LARGE SCALE GENOMIC DNA]</scope>
    <source>
        <strain evidence="5 6">V2I4</strain>
    </source>
</reference>
<sequence>MAPRCTECDELPVFFRIHDGANTFGSAAQPDDDGAAPARAALVVVGCNCRVGCEGYGHVLGAVPDNRGLLDKAAALSRVQENIAACGGDPTNVTLAGYSSGGSAVVCPLAMERTRGLFRRAVAHSVPQFLHSAGLAAEVTGRIAEEAGVAPTAEGLLSVAREELVAASNKTAARCTDDPVAPIHAYAPAIFQPVVDDEALPADPLTALTSGAAQDVELPVCHATEEQWFLHTVGAVREGAPEAALAEFAQALRLPARLVDGYAGTMPDTPVLDRHLAPFGDAQFGEYTTRLAEQHARATVGPTWPASPAGAVPPGRGTPPTFPSPSATRRAGRGLPHQRHLVSRDPVCITLSCLRRAS</sequence>
<keyword evidence="6" id="KW-1185">Reference proteome</keyword>
<dbReference type="InterPro" id="IPR029058">
    <property type="entry name" value="AB_hydrolase_fold"/>
</dbReference>
<dbReference type="Gene3D" id="3.40.50.1820">
    <property type="entry name" value="alpha/beta hydrolase"/>
    <property type="match status" value="1"/>
</dbReference>
<dbReference type="Pfam" id="PF00135">
    <property type="entry name" value="COesterase"/>
    <property type="match status" value="1"/>
</dbReference>
<name>A0ABU0T774_9ACTN</name>
<keyword evidence="2" id="KW-0378">Hydrolase</keyword>
<comment type="caution">
    <text evidence="5">The sequence shown here is derived from an EMBL/GenBank/DDBJ whole genome shotgun (WGS) entry which is preliminary data.</text>
</comment>
<feature type="region of interest" description="Disordered" evidence="3">
    <location>
        <begin position="301"/>
        <end position="339"/>
    </location>
</feature>
<evidence type="ECO:0000256" key="1">
    <source>
        <dbReference type="ARBA" id="ARBA00005964"/>
    </source>
</evidence>
<evidence type="ECO:0000256" key="3">
    <source>
        <dbReference type="SAM" id="MobiDB-lite"/>
    </source>
</evidence>
<feature type="compositionally biased region" description="Basic residues" evidence="3">
    <location>
        <begin position="330"/>
        <end position="339"/>
    </location>
</feature>
<dbReference type="SUPFAM" id="SSF53474">
    <property type="entry name" value="alpha/beta-Hydrolases"/>
    <property type="match status" value="1"/>
</dbReference>
<comment type="similarity">
    <text evidence="1">Belongs to the type-B carboxylesterase/lipase family.</text>
</comment>
<dbReference type="InterPro" id="IPR002018">
    <property type="entry name" value="CarbesteraseB"/>
</dbReference>
<evidence type="ECO:0000313" key="5">
    <source>
        <dbReference type="EMBL" id="MDQ1031666.1"/>
    </source>
</evidence>
<feature type="domain" description="Carboxylesterase type B" evidence="4">
    <location>
        <begin position="9"/>
        <end position="238"/>
    </location>
</feature>
<evidence type="ECO:0000256" key="2">
    <source>
        <dbReference type="ARBA" id="ARBA00022801"/>
    </source>
</evidence>
<evidence type="ECO:0000259" key="4">
    <source>
        <dbReference type="Pfam" id="PF00135"/>
    </source>
</evidence>
<dbReference type="PANTHER" id="PTHR43142:SF1">
    <property type="entry name" value="CARBOXYLIC ESTER HYDROLASE"/>
    <property type="match status" value="1"/>
</dbReference>
<gene>
    <name evidence="5" type="ORF">QF035_009248</name>
</gene>
<dbReference type="RefSeq" id="WP_307527953.1">
    <property type="nucleotide sequence ID" value="NZ_JAUSZI010000002.1"/>
</dbReference>
<dbReference type="Proteomes" id="UP001230328">
    <property type="component" value="Unassembled WGS sequence"/>
</dbReference>
<evidence type="ECO:0000313" key="6">
    <source>
        <dbReference type="Proteomes" id="UP001230328"/>
    </source>
</evidence>
<organism evidence="5 6">
    <name type="scientific">Streptomyces umbrinus</name>
    <dbReference type="NCBI Taxonomy" id="67370"/>
    <lineage>
        <taxon>Bacteria</taxon>
        <taxon>Bacillati</taxon>
        <taxon>Actinomycetota</taxon>
        <taxon>Actinomycetes</taxon>
        <taxon>Kitasatosporales</taxon>
        <taxon>Streptomycetaceae</taxon>
        <taxon>Streptomyces</taxon>
        <taxon>Streptomyces phaeochromogenes group</taxon>
    </lineage>
</organism>
<dbReference type="PANTHER" id="PTHR43142">
    <property type="entry name" value="CARBOXYLIC ESTER HYDROLASE"/>
    <property type="match status" value="1"/>
</dbReference>
<protein>
    <submittedName>
        <fullName evidence="5">Carboxylesterase type B</fullName>
    </submittedName>
</protein>
<accession>A0ABU0T774</accession>
<proteinExistence type="inferred from homology"/>
<dbReference type="EMBL" id="JAUSZI010000002">
    <property type="protein sequence ID" value="MDQ1031666.1"/>
    <property type="molecule type" value="Genomic_DNA"/>
</dbReference>